<evidence type="ECO:0000256" key="4">
    <source>
        <dbReference type="ARBA" id="ARBA00022746"/>
    </source>
</evidence>
<keyword evidence="6 8" id="KW-0472">Membrane</keyword>
<organism evidence="10 11">
    <name type="scientific">Maribellus luteus</name>
    <dbReference type="NCBI Taxonomy" id="2305463"/>
    <lineage>
        <taxon>Bacteria</taxon>
        <taxon>Pseudomonadati</taxon>
        <taxon>Bacteroidota</taxon>
        <taxon>Bacteroidia</taxon>
        <taxon>Marinilabiliales</taxon>
        <taxon>Prolixibacteraceae</taxon>
        <taxon>Maribellus</taxon>
    </lineage>
</organism>
<name>A0A399SPJ7_9BACT</name>
<keyword evidence="7" id="KW-0413">Isomerase</keyword>
<protein>
    <submittedName>
        <fullName evidence="10">Lycopene cyclase domain-containing protein</fullName>
    </submittedName>
</protein>
<dbReference type="Pfam" id="PF18916">
    <property type="entry name" value="Lycopene_cyc"/>
    <property type="match status" value="2"/>
</dbReference>
<dbReference type="GO" id="GO:0045436">
    <property type="term" value="F:lycopene beta cyclase activity"/>
    <property type="evidence" value="ECO:0007669"/>
    <property type="project" value="UniProtKB-ARBA"/>
</dbReference>
<dbReference type="RefSeq" id="WP_119440225.1">
    <property type="nucleotide sequence ID" value="NZ_QWGR01000022.1"/>
</dbReference>
<feature type="transmembrane region" description="Helical" evidence="8">
    <location>
        <begin position="77"/>
        <end position="95"/>
    </location>
</feature>
<evidence type="ECO:0000313" key="10">
    <source>
        <dbReference type="EMBL" id="RIJ45630.1"/>
    </source>
</evidence>
<comment type="pathway">
    <text evidence="2">Carotenoid biosynthesis.</text>
</comment>
<evidence type="ECO:0000256" key="6">
    <source>
        <dbReference type="ARBA" id="ARBA00023136"/>
    </source>
</evidence>
<dbReference type="GO" id="GO:0016872">
    <property type="term" value="F:intramolecular lyase activity"/>
    <property type="evidence" value="ECO:0007669"/>
    <property type="project" value="InterPro"/>
</dbReference>
<keyword evidence="4" id="KW-0125">Carotenoid biosynthesis</keyword>
<feature type="transmembrane region" description="Helical" evidence="8">
    <location>
        <begin position="156"/>
        <end position="175"/>
    </location>
</feature>
<evidence type="ECO:0000259" key="9">
    <source>
        <dbReference type="Pfam" id="PF18916"/>
    </source>
</evidence>
<evidence type="ECO:0000256" key="3">
    <source>
        <dbReference type="ARBA" id="ARBA00022692"/>
    </source>
</evidence>
<keyword evidence="3 8" id="KW-0812">Transmembrane</keyword>
<evidence type="ECO:0000256" key="1">
    <source>
        <dbReference type="ARBA" id="ARBA00004141"/>
    </source>
</evidence>
<feature type="transmembrane region" description="Helical" evidence="8">
    <location>
        <begin position="107"/>
        <end position="125"/>
    </location>
</feature>
<keyword evidence="5 8" id="KW-1133">Transmembrane helix</keyword>
<keyword evidence="11" id="KW-1185">Reference proteome</keyword>
<dbReference type="InterPro" id="IPR017825">
    <property type="entry name" value="Lycopene_cyclase_dom"/>
</dbReference>
<reference evidence="10 11" key="1">
    <citation type="submission" date="2018-08" db="EMBL/GenBank/DDBJ databases">
        <title>Pallidiluteibacterium maritimus gen. nov., sp. nov., isolated from coastal sediment.</title>
        <authorList>
            <person name="Zhou L.Y."/>
        </authorList>
    </citation>
    <scope>NUCLEOTIDE SEQUENCE [LARGE SCALE GENOMIC DNA]</scope>
    <source>
        <strain evidence="10 11">XSD2</strain>
    </source>
</reference>
<dbReference type="AlphaFoldDB" id="A0A399SPJ7"/>
<gene>
    <name evidence="10" type="ORF">D1614_22330</name>
</gene>
<proteinExistence type="predicted"/>
<feature type="transmembrane region" description="Helical" evidence="8">
    <location>
        <begin position="131"/>
        <end position="149"/>
    </location>
</feature>
<dbReference type="Proteomes" id="UP000265926">
    <property type="component" value="Unassembled WGS sequence"/>
</dbReference>
<dbReference type="GO" id="GO:0016117">
    <property type="term" value="P:carotenoid biosynthetic process"/>
    <property type="evidence" value="ECO:0007669"/>
    <property type="project" value="UniProtKB-KW"/>
</dbReference>
<accession>A0A399SPJ7</accession>
<comment type="caution">
    <text evidence="10">The sequence shown here is derived from an EMBL/GenBank/DDBJ whole genome shotgun (WGS) entry which is preliminary data.</text>
</comment>
<evidence type="ECO:0000256" key="5">
    <source>
        <dbReference type="ARBA" id="ARBA00022989"/>
    </source>
</evidence>
<evidence type="ECO:0000256" key="7">
    <source>
        <dbReference type="ARBA" id="ARBA00023235"/>
    </source>
</evidence>
<evidence type="ECO:0000313" key="11">
    <source>
        <dbReference type="Proteomes" id="UP000265926"/>
    </source>
</evidence>
<dbReference type="NCBIfam" id="TIGR03462">
    <property type="entry name" value="CarR_dom_SF"/>
    <property type="match status" value="2"/>
</dbReference>
<evidence type="ECO:0000256" key="2">
    <source>
        <dbReference type="ARBA" id="ARBA00004829"/>
    </source>
</evidence>
<feature type="domain" description="Lycopene cyclase" evidence="9">
    <location>
        <begin position="129"/>
        <end position="221"/>
    </location>
</feature>
<feature type="transmembrane region" description="Helical" evidence="8">
    <location>
        <begin position="195"/>
        <end position="219"/>
    </location>
</feature>
<evidence type="ECO:0000256" key="8">
    <source>
        <dbReference type="SAM" id="Phobius"/>
    </source>
</evidence>
<dbReference type="OrthoDB" id="5195186at2"/>
<feature type="domain" description="Lycopene cyclase" evidence="9">
    <location>
        <begin position="3"/>
        <end position="93"/>
    </location>
</feature>
<dbReference type="EMBL" id="QWGR01000022">
    <property type="protein sequence ID" value="RIJ45630.1"/>
    <property type="molecule type" value="Genomic_DNA"/>
</dbReference>
<sequence length="226" mass="26136">MSLYFWLLLGSIAVPLLLSFDKRLHFYTQWKYVLPSIAIVAVLYISVDIHFTQQGFWGFNDRYISGVQLFHLPVEEILFFIVVPYASIFLHEAILEYFPQVKVGKKVNILLIGFLLVMSLLVLVFNLQKSYTAYISGKLLLILILALVLKSESIRSFFLTFLVILLPFLVVNGILTGSFITDEVVWYNNTENLGIRIFTIPIEDFAYAFSMIFLNLLLIEKLKQLY</sequence>
<dbReference type="GO" id="GO:0016020">
    <property type="term" value="C:membrane"/>
    <property type="evidence" value="ECO:0007669"/>
    <property type="project" value="UniProtKB-SubCell"/>
</dbReference>
<comment type="subcellular location">
    <subcellularLocation>
        <location evidence="1">Membrane</location>
        <topology evidence="1">Multi-pass membrane protein</topology>
    </subcellularLocation>
</comment>